<feature type="active site" evidence="15">
    <location>
        <position position="108"/>
    </location>
</feature>
<dbReference type="Gene3D" id="3.30.70.270">
    <property type="match status" value="1"/>
</dbReference>
<keyword evidence="12 15" id="KW-0238">DNA-binding</keyword>
<keyword evidence="5 15" id="KW-0808">Transferase</keyword>
<comment type="similarity">
    <text evidence="2 15">Belongs to the DNA polymerase type-Y family.</text>
</comment>
<dbReference type="AlphaFoldDB" id="A0A926I5S4"/>
<dbReference type="SUPFAM" id="SSF100879">
    <property type="entry name" value="Lesion bypass DNA polymerase (Y-family), little finger domain"/>
    <property type="match status" value="1"/>
</dbReference>
<dbReference type="GO" id="GO:0006281">
    <property type="term" value="P:DNA repair"/>
    <property type="evidence" value="ECO:0007669"/>
    <property type="project" value="UniProtKB-UniRule"/>
</dbReference>
<evidence type="ECO:0000256" key="3">
    <source>
        <dbReference type="ARBA" id="ARBA00022457"/>
    </source>
</evidence>
<evidence type="ECO:0000313" key="18">
    <source>
        <dbReference type="Proteomes" id="UP000610760"/>
    </source>
</evidence>
<dbReference type="InterPro" id="IPR043128">
    <property type="entry name" value="Rev_trsase/Diguanyl_cyclase"/>
</dbReference>
<keyword evidence="10 15" id="KW-0460">Magnesium</keyword>
<proteinExistence type="inferred from homology"/>
<dbReference type="CDD" id="cd03586">
    <property type="entry name" value="PolY_Pol_IV_kappa"/>
    <property type="match status" value="1"/>
</dbReference>
<keyword evidence="8 15" id="KW-0479">Metal-binding</keyword>
<dbReference type="Pfam" id="PF21999">
    <property type="entry name" value="IMS_HHH_1"/>
    <property type="match status" value="1"/>
</dbReference>
<dbReference type="NCBIfam" id="NF002677">
    <property type="entry name" value="PRK02406.1"/>
    <property type="match status" value="1"/>
</dbReference>
<feature type="domain" description="UmuC" evidence="16">
    <location>
        <begin position="7"/>
        <end position="188"/>
    </location>
</feature>
<dbReference type="PANTHER" id="PTHR11076:SF35">
    <property type="entry name" value="DNA REPAIR PROTEIN HOMOLOG YOBH"/>
    <property type="match status" value="1"/>
</dbReference>
<keyword evidence="11 15" id="KW-0239">DNA-directed DNA polymerase</keyword>
<dbReference type="EMBL" id="JACRSV010000001">
    <property type="protein sequence ID" value="MBC8559185.1"/>
    <property type="molecule type" value="Genomic_DNA"/>
</dbReference>
<dbReference type="GO" id="GO:0003684">
    <property type="term" value="F:damaged DNA binding"/>
    <property type="evidence" value="ECO:0007669"/>
    <property type="project" value="InterPro"/>
</dbReference>
<feature type="binding site" evidence="15">
    <location>
        <position position="107"/>
    </location>
    <ligand>
        <name>Mg(2+)</name>
        <dbReference type="ChEBI" id="CHEBI:18420"/>
    </ligand>
</feature>
<keyword evidence="4 15" id="KW-0963">Cytoplasm</keyword>
<evidence type="ECO:0000256" key="6">
    <source>
        <dbReference type="ARBA" id="ARBA00022695"/>
    </source>
</evidence>
<evidence type="ECO:0000259" key="16">
    <source>
        <dbReference type="PROSITE" id="PS50173"/>
    </source>
</evidence>
<evidence type="ECO:0000256" key="11">
    <source>
        <dbReference type="ARBA" id="ARBA00022932"/>
    </source>
</evidence>
<dbReference type="InterPro" id="IPR017961">
    <property type="entry name" value="DNA_pol_Y-fam_little_finger"/>
</dbReference>
<accession>A0A926I5S4</accession>
<evidence type="ECO:0000256" key="2">
    <source>
        <dbReference type="ARBA" id="ARBA00010945"/>
    </source>
</evidence>
<evidence type="ECO:0000256" key="8">
    <source>
        <dbReference type="ARBA" id="ARBA00022723"/>
    </source>
</evidence>
<gene>
    <name evidence="15 17" type="primary">dinB</name>
    <name evidence="17" type="ORF">H8710_03780</name>
</gene>
<evidence type="ECO:0000256" key="1">
    <source>
        <dbReference type="ARBA" id="ARBA00004496"/>
    </source>
</evidence>
<evidence type="ECO:0000256" key="5">
    <source>
        <dbReference type="ARBA" id="ARBA00022679"/>
    </source>
</evidence>
<dbReference type="InterPro" id="IPR022880">
    <property type="entry name" value="DNApol_IV"/>
</dbReference>
<evidence type="ECO:0000256" key="14">
    <source>
        <dbReference type="ARBA" id="ARBA00049244"/>
    </source>
</evidence>
<dbReference type="Gene3D" id="1.10.150.20">
    <property type="entry name" value="5' to 3' exonuclease, C-terminal subdomain"/>
    <property type="match status" value="1"/>
</dbReference>
<evidence type="ECO:0000256" key="12">
    <source>
        <dbReference type="ARBA" id="ARBA00023125"/>
    </source>
</evidence>
<evidence type="ECO:0000256" key="4">
    <source>
        <dbReference type="ARBA" id="ARBA00022490"/>
    </source>
</evidence>
<feature type="binding site" evidence="15">
    <location>
        <position position="11"/>
    </location>
    <ligand>
        <name>Mg(2+)</name>
        <dbReference type="ChEBI" id="CHEBI:18420"/>
    </ligand>
</feature>
<dbReference type="InterPro" id="IPR053848">
    <property type="entry name" value="IMS_HHH_1"/>
</dbReference>
<comment type="catalytic activity">
    <reaction evidence="14 15">
        <text>DNA(n) + a 2'-deoxyribonucleoside 5'-triphosphate = DNA(n+1) + diphosphate</text>
        <dbReference type="Rhea" id="RHEA:22508"/>
        <dbReference type="Rhea" id="RHEA-COMP:17339"/>
        <dbReference type="Rhea" id="RHEA-COMP:17340"/>
        <dbReference type="ChEBI" id="CHEBI:33019"/>
        <dbReference type="ChEBI" id="CHEBI:61560"/>
        <dbReference type="ChEBI" id="CHEBI:173112"/>
        <dbReference type="EC" id="2.7.7.7"/>
    </reaction>
</comment>
<evidence type="ECO:0000256" key="13">
    <source>
        <dbReference type="ARBA" id="ARBA00023204"/>
    </source>
</evidence>
<dbReference type="Proteomes" id="UP000610760">
    <property type="component" value="Unassembled WGS sequence"/>
</dbReference>
<dbReference type="GO" id="GO:0000287">
    <property type="term" value="F:magnesium ion binding"/>
    <property type="evidence" value="ECO:0007669"/>
    <property type="project" value="UniProtKB-UniRule"/>
</dbReference>
<keyword evidence="6 15" id="KW-0548">Nucleotidyltransferase</keyword>
<keyword evidence="3 15" id="KW-0515">Mutator protein</keyword>
<dbReference type="GO" id="GO:0006261">
    <property type="term" value="P:DNA-templated DNA replication"/>
    <property type="evidence" value="ECO:0007669"/>
    <property type="project" value="UniProtKB-UniRule"/>
</dbReference>
<keyword evidence="9 15" id="KW-0227">DNA damage</keyword>
<dbReference type="SUPFAM" id="SSF56672">
    <property type="entry name" value="DNA/RNA polymerases"/>
    <property type="match status" value="1"/>
</dbReference>
<comment type="subunit">
    <text evidence="15">Monomer.</text>
</comment>
<keyword evidence="13 15" id="KW-0234">DNA repair</keyword>
<dbReference type="HAMAP" id="MF_01113">
    <property type="entry name" value="DNApol_IV"/>
    <property type="match status" value="1"/>
</dbReference>
<comment type="subcellular location">
    <subcellularLocation>
        <location evidence="1 15">Cytoplasm</location>
    </subcellularLocation>
</comment>
<dbReference type="Gene3D" id="3.30.1490.100">
    <property type="entry name" value="DNA polymerase, Y-family, little finger domain"/>
    <property type="match status" value="1"/>
</dbReference>
<sequence>MKDLRTILHVDCDAFYASVEALHRPELRNKPLAVGGDPEQRHGIILAKNQIAKKYGIQTGDVLWQAKQKCKDLVIVPPDFRLYMRFSHLCRDIYMRYTDQVEPFGLDENWLDVTGSTTFGDGEAIAKEIQQTVWRELGITVSIGVSYNKIFAKLGSDYKKPCGITNITPDNYREIVWPLPVSDLLMVGRDTSRKLNERRVYTIGELATTPVENLHRWMGKIGDMLWVFAQGRDDTPVARCDTEQVIKSIGNSTTTPRDLYNDNDVRIILQLLAESIARRLRDHGLKGRVISIQVRDCALKSFVRQHKIGRYTSLATDITREAMGIFHANYKWEMPIRSLGLSVGDLVPDTVPEQLDFMGDDIKRRKMEILEQTVDGLKSRFGNFAVQRGLMLADRALSGCNPYDDHNIHPVSFLR</sequence>
<comment type="function">
    <text evidence="15">Poorly processive, error-prone DNA polymerase involved in untargeted mutagenesis. Copies undamaged DNA at stalled replication forks, which arise in vivo from mismatched or misaligned primer ends. These misaligned primers can be extended by PolIV. Exhibits no 3'-5' exonuclease (proofreading) activity. May be involved in translesional synthesis, in conjunction with the beta clamp from PolIII.</text>
</comment>
<dbReference type="GO" id="GO:0005829">
    <property type="term" value="C:cytosol"/>
    <property type="evidence" value="ECO:0007669"/>
    <property type="project" value="TreeGrafter"/>
</dbReference>
<evidence type="ECO:0000313" key="17">
    <source>
        <dbReference type="EMBL" id="MBC8559185.1"/>
    </source>
</evidence>
<evidence type="ECO:0000256" key="15">
    <source>
        <dbReference type="HAMAP-Rule" id="MF_01113"/>
    </source>
</evidence>
<evidence type="ECO:0000256" key="10">
    <source>
        <dbReference type="ARBA" id="ARBA00022842"/>
    </source>
</evidence>
<keyword evidence="18" id="KW-1185">Reference proteome</keyword>
<dbReference type="Gene3D" id="3.40.1170.60">
    <property type="match status" value="1"/>
</dbReference>
<dbReference type="InterPro" id="IPR050116">
    <property type="entry name" value="DNA_polymerase-Y"/>
</dbReference>
<dbReference type="GO" id="GO:0003887">
    <property type="term" value="F:DNA-directed DNA polymerase activity"/>
    <property type="evidence" value="ECO:0007669"/>
    <property type="project" value="UniProtKB-UniRule"/>
</dbReference>
<comment type="caution">
    <text evidence="17">The sequence shown here is derived from an EMBL/GenBank/DDBJ whole genome shotgun (WGS) entry which is preliminary data.</text>
</comment>
<reference evidence="17" key="1">
    <citation type="submission" date="2020-08" db="EMBL/GenBank/DDBJ databases">
        <title>Genome public.</title>
        <authorList>
            <person name="Liu C."/>
            <person name="Sun Q."/>
        </authorList>
    </citation>
    <scope>NUCLEOTIDE SEQUENCE</scope>
    <source>
        <strain evidence="17">NSJ-33</strain>
    </source>
</reference>
<dbReference type="PANTHER" id="PTHR11076">
    <property type="entry name" value="DNA REPAIR POLYMERASE UMUC / TRANSFERASE FAMILY MEMBER"/>
    <property type="match status" value="1"/>
</dbReference>
<dbReference type="Pfam" id="PF00817">
    <property type="entry name" value="IMS"/>
    <property type="match status" value="1"/>
</dbReference>
<dbReference type="InterPro" id="IPR001126">
    <property type="entry name" value="UmuC"/>
</dbReference>
<protein>
    <recommendedName>
        <fullName evidence="15">DNA polymerase IV</fullName>
        <shortName evidence="15">Pol IV</shortName>
        <ecNumber evidence="15">2.7.7.7</ecNumber>
    </recommendedName>
</protein>
<dbReference type="InterPro" id="IPR036775">
    <property type="entry name" value="DNA_pol_Y-fam_lit_finger_sf"/>
</dbReference>
<dbReference type="GO" id="GO:0042276">
    <property type="term" value="P:error-prone translesion synthesis"/>
    <property type="evidence" value="ECO:0007669"/>
    <property type="project" value="TreeGrafter"/>
</dbReference>
<dbReference type="PROSITE" id="PS50173">
    <property type="entry name" value="UMUC"/>
    <property type="match status" value="1"/>
</dbReference>
<dbReference type="Pfam" id="PF11799">
    <property type="entry name" value="IMS_C"/>
    <property type="match status" value="1"/>
</dbReference>
<dbReference type="EC" id="2.7.7.7" evidence="15"/>
<evidence type="ECO:0000256" key="7">
    <source>
        <dbReference type="ARBA" id="ARBA00022705"/>
    </source>
</evidence>
<keyword evidence="7 15" id="KW-0235">DNA replication</keyword>
<evidence type="ECO:0000256" key="9">
    <source>
        <dbReference type="ARBA" id="ARBA00022763"/>
    </source>
</evidence>
<comment type="cofactor">
    <cofactor evidence="15">
        <name>Mg(2+)</name>
        <dbReference type="ChEBI" id="CHEBI:18420"/>
    </cofactor>
    <text evidence="15">Binds 2 magnesium ions per subunit.</text>
</comment>
<organism evidence="17 18">
    <name type="scientific">Fumia xinanensis</name>
    <dbReference type="NCBI Taxonomy" id="2763659"/>
    <lineage>
        <taxon>Bacteria</taxon>
        <taxon>Bacillati</taxon>
        <taxon>Bacillota</taxon>
        <taxon>Clostridia</taxon>
        <taxon>Eubacteriales</taxon>
        <taxon>Oscillospiraceae</taxon>
        <taxon>Fumia</taxon>
    </lineage>
</organism>
<feature type="site" description="Substrate discrimination" evidence="15">
    <location>
        <position position="16"/>
    </location>
</feature>
<dbReference type="InterPro" id="IPR043502">
    <property type="entry name" value="DNA/RNA_pol_sf"/>
</dbReference>
<dbReference type="GO" id="GO:0009432">
    <property type="term" value="P:SOS response"/>
    <property type="evidence" value="ECO:0007669"/>
    <property type="project" value="TreeGrafter"/>
</dbReference>
<name>A0A926I5S4_9FIRM</name>